<dbReference type="EMBL" id="OV121140">
    <property type="protein sequence ID" value="CAH0563376.1"/>
    <property type="molecule type" value="Genomic_DNA"/>
</dbReference>
<reference evidence="4" key="1">
    <citation type="submission" date="2021-12" db="EMBL/GenBank/DDBJ databases">
        <authorList>
            <person name="King R."/>
        </authorList>
    </citation>
    <scope>NUCLEOTIDE SEQUENCE</scope>
</reference>
<dbReference type="Proteomes" id="UP001154078">
    <property type="component" value="Chromosome 9"/>
</dbReference>
<dbReference type="Pfam" id="PF00035">
    <property type="entry name" value="dsrm"/>
    <property type="match status" value="2"/>
</dbReference>
<dbReference type="AlphaFoldDB" id="A0A9P0FMQ2"/>
<sequence>MSYNTRRMNNTPNNMAGIGQRRPIQNNFTPGGQLTPQKQPVVTPSQQQQQTGINFRNQNTPNPQQQQPKVQPQTPKIQPQTPKIQPQTPKIQPQTPQQQKTFPPPQQQQQQQPIAEPKVEPMSQTPAETPAAEGEGEITPKKFWAARKGIKISKKEKQRRRNMRLSKILQPKNAVMILNELVRSPTFTVNDVPEQAKPCYKATVVIDGVEHVGMGNGKNQAKNSAAESAIKYLIKHKRISSMGSEEGGEEKMDVDEANADGTEAPLPWQHVASFALFKLFTSWGEDTRVNVEGEKIEHRPSKVMPANPDKMQPLMLLNQMLPHAQFEEVGKTGAPPNVLFTFNCKVDEHVFQGSGSSKKVAKKMAAFAACHQILGVSYPPDVWSPLS</sequence>
<feature type="domain" description="DRBM" evidence="3">
    <location>
        <begin position="173"/>
        <end position="235"/>
    </location>
</feature>
<feature type="compositionally biased region" description="Low complexity" evidence="2">
    <location>
        <begin position="1"/>
        <end position="15"/>
    </location>
</feature>
<proteinExistence type="predicted"/>
<dbReference type="GO" id="GO:0006396">
    <property type="term" value="P:RNA processing"/>
    <property type="evidence" value="ECO:0007669"/>
    <property type="project" value="TreeGrafter"/>
</dbReference>
<dbReference type="PROSITE" id="PS50137">
    <property type="entry name" value="DS_RBD"/>
    <property type="match status" value="2"/>
</dbReference>
<evidence type="ECO:0000259" key="3">
    <source>
        <dbReference type="PROSITE" id="PS50137"/>
    </source>
</evidence>
<gene>
    <name evidence="4" type="ORF">MELIAE_LOCUS12219</name>
</gene>
<feature type="compositionally biased region" description="Low complexity" evidence="2">
    <location>
        <begin position="35"/>
        <end position="113"/>
    </location>
</feature>
<dbReference type="OrthoDB" id="6363432at2759"/>
<accession>A0A9P0FMQ2</accession>
<dbReference type="PANTHER" id="PTHR10910:SF62">
    <property type="entry name" value="AT07585P-RELATED"/>
    <property type="match status" value="1"/>
</dbReference>
<evidence type="ECO:0000256" key="2">
    <source>
        <dbReference type="SAM" id="MobiDB-lite"/>
    </source>
</evidence>
<feature type="compositionally biased region" description="Polar residues" evidence="2">
    <location>
        <begin position="23"/>
        <end position="34"/>
    </location>
</feature>
<evidence type="ECO:0000313" key="4">
    <source>
        <dbReference type="EMBL" id="CAH0563376.1"/>
    </source>
</evidence>
<dbReference type="PANTHER" id="PTHR10910">
    <property type="entry name" value="EUKARYOTE SPECIFIC DSRNA BINDING PROTEIN"/>
    <property type="match status" value="1"/>
</dbReference>
<dbReference type="GO" id="GO:0005730">
    <property type="term" value="C:nucleolus"/>
    <property type="evidence" value="ECO:0007669"/>
    <property type="project" value="TreeGrafter"/>
</dbReference>
<feature type="region of interest" description="Disordered" evidence="2">
    <location>
        <begin position="1"/>
        <end position="142"/>
    </location>
</feature>
<dbReference type="InterPro" id="IPR014720">
    <property type="entry name" value="dsRBD_dom"/>
</dbReference>
<name>A0A9P0FMQ2_BRAAE</name>
<protein>
    <recommendedName>
        <fullName evidence="3">DRBM domain-containing protein</fullName>
    </recommendedName>
</protein>
<dbReference type="GO" id="GO:0010468">
    <property type="term" value="P:regulation of gene expression"/>
    <property type="evidence" value="ECO:0007669"/>
    <property type="project" value="UniProtKB-ARBA"/>
</dbReference>
<dbReference type="Gene3D" id="3.30.160.20">
    <property type="match status" value="2"/>
</dbReference>
<keyword evidence="5" id="KW-1185">Reference proteome</keyword>
<feature type="domain" description="DRBM" evidence="3">
    <location>
        <begin position="309"/>
        <end position="375"/>
    </location>
</feature>
<keyword evidence="1" id="KW-0694">RNA-binding</keyword>
<dbReference type="GO" id="GO:0003723">
    <property type="term" value="F:RNA binding"/>
    <property type="evidence" value="ECO:0007669"/>
    <property type="project" value="UniProtKB-UniRule"/>
</dbReference>
<organism evidence="4 5">
    <name type="scientific">Brassicogethes aeneus</name>
    <name type="common">Rape pollen beetle</name>
    <name type="synonym">Meligethes aeneus</name>
    <dbReference type="NCBI Taxonomy" id="1431903"/>
    <lineage>
        <taxon>Eukaryota</taxon>
        <taxon>Metazoa</taxon>
        <taxon>Ecdysozoa</taxon>
        <taxon>Arthropoda</taxon>
        <taxon>Hexapoda</taxon>
        <taxon>Insecta</taxon>
        <taxon>Pterygota</taxon>
        <taxon>Neoptera</taxon>
        <taxon>Endopterygota</taxon>
        <taxon>Coleoptera</taxon>
        <taxon>Polyphaga</taxon>
        <taxon>Cucujiformia</taxon>
        <taxon>Nitidulidae</taxon>
        <taxon>Meligethinae</taxon>
        <taxon>Brassicogethes</taxon>
    </lineage>
</organism>
<dbReference type="SMART" id="SM00358">
    <property type="entry name" value="DSRM"/>
    <property type="match status" value="2"/>
</dbReference>
<dbReference type="GO" id="GO:0005737">
    <property type="term" value="C:cytoplasm"/>
    <property type="evidence" value="ECO:0007669"/>
    <property type="project" value="TreeGrafter"/>
</dbReference>
<evidence type="ECO:0000313" key="5">
    <source>
        <dbReference type="Proteomes" id="UP001154078"/>
    </source>
</evidence>
<dbReference type="SUPFAM" id="SSF54768">
    <property type="entry name" value="dsRNA-binding domain-like"/>
    <property type="match status" value="2"/>
</dbReference>
<evidence type="ECO:0000256" key="1">
    <source>
        <dbReference type="PROSITE-ProRule" id="PRU00266"/>
    </source>
</evidence>